<dbReference type="InterPro" id="IPR023772">
    <property type="entry name" value="DNA-bd_HTH_TetR-type_CS"/>
</dbReference>
<comment type="caution">
    <text evidence="7">The sequence shown here is derived from an EMBL/GenBank/DDBJ whole genome shotgun (WGS) entry which is preliminary data.</text>
</comment>
<dbReference type="RefSeq" id="WP_346117410.1">
    <property type="nucleotide sequence ID" value="NZ_BAAAXC010000005.1"/>
</dbReference>
<name>A0ABV5QCR5_9ACTN</name>
<dbReference type="SUPFAM" id="SSF46689">
    <property type="entry name" value="Homeodomain-like"/>
    <property type="match status" value="1"/>
</dbReference>
<dbReference type="Proteomes" id="UP001589646">
    <property type="component" value="Unassembled WGS sequence"/>
</dbReference>
<evidence type="ECO:0000256" key="4">
    <source>
        <dbReference type="PROSITE-ProRule" id="PRU00335"/>
    </source>
</evidence>
<feature type="DNA-binding region" description="H-T-H motif" evidence="4">
    <location>
        <begin position="44"/>
        <end position="63"/>
    </location>
</feature>
<dbReference type="Pfam" id="PF17754">
    <property type="entry name" value="TetR_C_14"/>
    <property type="match status" value="1"/>
</dbReference>
<accession>A0ABV5QCR5</accession>
<dbReference type="InterPro" id="IPR041347">
    <property type="entry name" value="MftR_C"/>
</dbReference>
<organism evidence="7 8">
    <name type="scientific">Nonomuraea roseola</name>
    <dbReference type="NCBI Taxonomy" id="46179"/>
    <lineage>
        <taxon>Bacteria</taxon>
        <taxon>Bacillati</taxon>
        <taxon>Actinomycetota</taxon>
        <taxon>Actinomycetes</taxon>
        <taxon>Streptosporangiales</taxon>
        <taxon>Streptosporangiaceae</taxon>
        <taxon>Nonomuraea</taxon>
    </lineage>
</organism>
<keyword evidence="3" id="KW-0804">Transcription</keyword>
<feature type="region of interest" description="Disordered" evidence="5">
    <location>
        <begin position="1"/>
        <end position="22"/>
    </location>
</feature>
<keyword evidence="1" id="KW-0805">Transcription regulation</keyword>
<proteinExistence type="predicted"/>
<dbReference type="EMBL" id="JBHMCE010000014">
    <property type="protein sequence ID" value="MFB9532501.1"/>
    <property type="molecule type" value="Genomic_DNA"/>
</dbReference>
<dbReference type="InterPro" id="IPR001647">
    <property type="entry name" value="HTH_TetR"/>
</dbReference>
<dbReference type="Gene3D" id="1.10.10.60">
    <property type="entry name" value="Homeodomain-like"/>
    <property type="match status" value="1"/>
</dbReference>
<protein>
    <submittedName>
        <fullName evidence="7">TetR family transcriptional regulator</fullName>
    </submittedName>
</protein>
<dbReference type="Pfam" id="PF00440">
    <property type="entry name" value="TetR_N"/>
    <property type="match status" value="1"/>
</dbReference>
<dbReference type="Gene3D" id="1.10.357.10">
    <property type="entry name" value="Tetracycline Repressor, domain 2"/>
    <property type="match status" value="1"/>
</dbReference>
<keyword evidence="2 4" id="KW-0238">DNA-binding</keyword>
<evidence type="ECO:0000256" key="5">
    <source>
        <dbReference type="SAM" id="MobiDB-lite"/>
    </source>
</evidence>
<evidence type="ECO:0000256" key="3">
    <source>
        <dbReference type="ARBA" id="ARBA00023163"/>
    </source>
</evidence>
<keyword evidence="8" id="KW-1185">Reference proteome</keyword>
<gene>
    <name evidence="7" type="ORF">ACFFRN_38335</name>
</gene>
<sequence length="212" mass="23215">MARRRSADDTSPVSLRERKKARAQASIQREAMRLFAENGYETTTIDEIAEAAEVSRATFFRYFPTKADLVLHDIADLMVIDALPQHLEETSLVGALRNAITSLIDTATAEQHTLNRQREELLRSVPDLRARVPGQIAAALPLLTEALALRLNRSTDDIHLLTVSGAAIGVAIAAWNAAANDLSEGFTQRHRQLLDDALAHLESGLSLRGTEG</sequence>
<dbReference type="PANTHER" id="PTHR30055">
    <property type="entry name" value="HTH-TYPE TRANSCRIPTIONAL REGULATOR RUTR"/>
    <property type="match status" value="1"/>
</dbReference>
<evidence type="ECO:0000259" key="6">
    <source>
        <dbReference type="PROSITE" id="PS50977"/>
    </source>
</evidence>
<dbReference type="InterPro" id="IPR009057">
    <property type="entry name" value="Homeodomain-like_sf"/>
</dbReference>
<dbReference type="PROSITE" id="PS01081">
    <property type="entry name" value="HTH_TETR_1"/>
    <property type="match status" value="1"/>
</dbReference>
<evidence type="ECO:0000313" key="7">
    <source>
        <dbReference type="EMBL" id="MFB9532501.1"/>
    </source>
</evidence>
<dbReference type="InterPro" id="IPR050109">
    <property type="entry name" value="HTH-type_TetR-like_transc_reg"/>
</dbReference>
<dbReference type="PRINTS" id="PR00455">
    <property type="entry name" value="HTHTETR"/>
</dbReference>
<dbReference type="PANTHER" id="PTHR30055:SF234">
    <property type="entry name" value="HTH-TYPE TRANSCRIPTIONAL REGULATOR BETI"/>
    <property type="match status" value="1"/>
</dbReference>
<dbReference type="PROSITE" id="PS50977">
    <property type="entry name" value="HTH_TETR_2"/>
    <property type="match status" value="1"/>
</dbReference>
<evidence type="ECO:0000313" key="8">
    <source>
        <dbReference type="Proteomes" id="UP001589646"/>
    </source>
</evidence>
<evidence type="ECO:0000256" key="2">
    <source>
        <dbReference type="ARBA" id="ARBA00023125"/>
    </source>
</evidence>
<feature type="domain" description="HTH tetR-type" evidence="6">
    <location>
        <begin position="21"/>
        <end position="81"/>
    </location>
</feature>
<reference evidence="7 8" key="1">
    <citation type="submission" date="2024-09" db="EMBL/GenBank/DDBJ databases">
        <authorList>
            <person name="Sun Q."/>
            <person name="Mori K."/>
        </authorList>
    </citation>
    <scope>NUCLEOTIDE SEQUENCE [LARGE SCALE GENOMIC DNA]</scope>
    <source>
        <strain evidence="7 8">JCM 3323</strain>
    </source>
</reference>
<evidence type="ECO:0000256" key="1">
    <source>
        <dbReference type="ARBA" id="ARBA00023015"/>
    </source>
</evidence>